<evidence type="ECO:0000256" key="1">
    <source>
        <dbReference type="ARBA" id="ARBA00010555"/>
    </source>
</evidence>
<keyword evidence="4 7" id="KW-0540">Nuclease</keyword>
<evidence type="ECO:0000256" key="5">
    <source>
        <dbReference type="ARBA" id="ARBA00022801"/>
    </source>
</evidence>
<organism evidence="10 11">
    <name type="scientific">Candidatus Enterococcus willemsii</name>
    <dbReference type="NCBI Taxonomy" id="1857215"/>
    <lineage>
        <taxon>Bacteria</taxon>
        <taxon>Bacillati</taxon>
        <taxon>Bacillota</taxon>
        <taxon>Bacilli</taxon>
        <taxon>Lactobacillales</taxon>
        <taxon>Enterococcaceae</taxon>
        <taxon>Enterococcus</taxon>
    </lineage>
</organism>
<dbReference type="Proteomes" id="UP000782705">
    <property type="component" value="Unassembled WGS sequence"/>
</dbReference>
<dbReference type="Gene3D" id="3.60.21.10">
    <property type="match status" value="1"/>
</dbReference>
<comment type="similarity">
    <text evidence="1 7">Belongs to the SbcD family.</text>
</comment>
<keyword evidence="7" id="KW-0233">DNA recombination</keyword>
<dbReference type="InterPro" id="IPR041796">
    <property type="entry name" value="Mre11_N"/>
</dbReference>
<evidence type="ECO:0000256" key="2">
    <source>
        <dbReference type="ARBA" id="ARBA00011322"/>
    </source>
</evidence>
<comment type="caution">
    <text evidence="10">The sequence shown here is derived from an EMBL/GenBank/DDBJ whole genome shotgun (WGS) entry which is preliminary data.</text>
</comment>
<evidence type="ECO:0000256" key="3">
    <source>
        <dbReference type="ARBA" id="ARBA00013365"/>
    </source>
</evidence>
<keyword evidence="7" id="KW-0255">Endonuclease</keyword>
<accession>A0ABQ6YWM6</accession>
<dbReference type="SUPFAM" id="SSF56300">
    <property type="entry name" value="Metallo-dependent phosphatases"/>
    <property type="match status" value="1"/>
</dbReference>
<dbReference type="InterPro" id="IPR004593">
    <property type="entry name" value="SbcD"/>
</dbReference>
<dbReference type="InterPro" id="IPR050535">
    <property type="entry name" value="DNA_Repair-Maintenance_Comp"/>
</dbReference>
<name>A0ABQ6YWM6_9ENTE</name>
<evidence type="ECO:0000256" key="6">
    <source>
        <dbReference type="ARBA" id="ARBA00022839"/>
    </source>
</evidence>
<dbReference type="GO" id="GO:0004527">
    <property type="term" value="F:exonuclease activity"/>
    <property type="evidence" value="ECO:0007669"/>
    <property type="project" value="UniProtKB-KW"/>
</dbReference>
<dbReference type="RefSeq" id="WP_161903067.1">
    <property type="nucleotide sequence ID" value="NZ_MAEL01000054.1"/>
</dbReference>
<dbReference type="CDD" id="cd00840">
    <property type="entry name" value="MPP_Mre11_N"/>
    <property type="match status" value="1"/>
</dbReference>
<evidence type="ECO:0000259" key="9">
    <source>
        <dbReference type="Pfam" id="PF12320"/>
    </source>
</evidence>
<evidence type="ECO:0000256" key="4">
    <source>
        <dbReference type="ARBA" id="ARBA00022722"/>
    </source>
</evidence>
<feature type="domain" description="Calcineurin-like phosphoesterase" evidence="8">
    <location>
        <begin position="1"/>
        <end position="212"/>
    </location>
</feature>
<sequence length="373" mass="42531">MRFLHTADWHIGKKLHGYDLLADQKDSIQQIIAIAEAEQVDAIVIAGDLYDRSVPAVEAVELLNQSLIEINLDKKMPLLAISGNHDSSSRLATGAPWFQQTDFHLVTQLKQAFEPVTIGDTQFFLLPYIEPIAARLYFDEEFPSIKEAVQRIIAEMQPLFDPTKKHVLITHFFIAGGLRTESETPLEVGGLNSVPYELMAPFDYVALGHLHSKNALKEGPVRYSGSPLKFSLSEINDEKGVWIVDSDTMLPEFRPLTPLRDIKKIQASFADLLHPDFYQNLDREAFWQLLLTDRAVIPNMMNQLRAVYPYILSVERVNGRESQPMQQFKKREASPQKVFATFFEEITGDTLTERQQDWLDKGLQIAMDTEKRD</sequence>
<reference evidence="10 11" key="1">
    <citation type="submission" date="2016-06" db="EMBL/GenBank/DDBJ databases">
        <title>Four novel species of enterococci isolated from chicken manure.</title>
        <authorList>
            <person name="Van Tyne D."/>
        </authorList>
    </citation>
    <scope>NUCLEOTIDE SEQUENCE [LARGE SCALE GENOMIC DNA]</scope>
    <source>
        <strain evidence="10 11">CU12B</strain>
    </source>
</reference>
<gene>
    <name evidence="7" type="primary">sbcD</name>
    <name evidence="10" type="ORF">BAU17_01575</name>
</gene>
<keyword evidence="5 7" id="KW-0378">Hydrolase</keyword>
<dbReference type="InterPro" id="IPR004843">
    <property type="entry name" value="Calcineurin-like_PHP"/>
</dbReference>
<keyword evidence="11" id="KW-1185">Reference proteome</keyword>
<dbReference type="Pfam" id="PF12320">
    <property type="entry name" value="SbcD_C"/>
    <property type="match status" value="1"/>
</dbReference>
<feature type="domain" description="Nuclease SbcCD subunit D C-terminal" evidence="9">
    <location>
        <begin position="259"/>
        <end position="345"/>
    </location>
</feature>
<evidence type="ECO:0000313" key="11">
    <source>
        <dbReference type="Proteomes" id="UP000782705"/>
    </source>
</evidence>
<evidence type="ECO:0000256" key="7">
    <source>
        <dbReference type="RuleBase" id="RU363069"/>
    </source>
</evidence>
<comment type="function">
    <text evidence="7">SbcCD cleaves DNA hairpin structures. These structures can inhibit DNA replication and are intermediates in certain DNA recombination reactions. The complex acts as a 3'-&gt;5' double strand exonuclease that can open hairpins. It also has a 5' single-strand endonuclease activity.</text>
</comment>
<dbReference type="EMBL" id="MAEL01000054">
    <property type="protein sequence ID" value="KAF1302088.1"/>
    <property type="molecule type" value="Genomic_DNA"/>
</dbReference>
<keyword evidence="7" id="KW-0235">DNA replication</keyword>
<keyword evidence="6 7" id="KW-0269">Exonuclease</keyword>
<dbReference type="PANTHER" id="PTHR30337:SF0">
    <property type="entry name" value="NUCLEASE SBCCD SUBUNIT D"/>
    <property type="match status" value="1"/>
</dbReference>
<protein>
    <recommendedName>
        <fullName evidence="3 7">Nuclease SbcCD subunit D</fullName>
    </recommendedName>
</protein>
<evidence type="ECO:0000259" key="8">
    <source>
        <dbReference type="Pfam" id="PF00149"/>
    </source>
</evidence>
<dbReference type="InterPro" id="IPR026843">
    <property type="entry name" value="SbcD_C"/>
</dbReference>
<comment type="subunit">
    <text evidence="2 7">Heterodimer of SbcC and SbcD.</text>
</comment>
<evidence type="ECO:0000313" key="10">
    <source>
        <dbReference type="EMBL" id="KAF1302088.1"/>
    </source>
</evidence>
<dbReference type="Pfam" id="PF00149">
    <property type="entry name" value="Metallophos"/>
    <property type="match status" value="1"/>
</dbReference>
<dbReference type="PANTHER" id="PTHR30337">
    <property type="entry name" value="COMPONENT OF ATP-DEPENDENT DSDNA EXONUCLEASE"/>
    <property type="match status" value="1"/>
</dbReference>
<dbReference type="InterPro" id="IPR029052">
    <property type="entry name" value="Metallo-depent_PP-like"/>
</dbReference>
<dbReference type="NCBIfam" id="TIGR00619">
    <property type="entry name" value="sbcd"/>
    <property type="match status" value="1"/>
</dbReference>
<proteinExistence type="inferred from homology"/>